<dbReference type="Gene3D" id="3.40.50.300">
    <property type="entry name" value="P-loop containing nucleotide triphosphate hydrolases"/>
    <property type="match status" value="1"/>
</dbReference>
<dbReference type="InterPro" id="IPR050860">
    <property type="entry name" value="FeoB_GTPase"/>
</dbReference>
<evidence type="ECO:0000256" key="17">
    <source>
        <dbReference type="RuleBase" id="RU362098"/>
    </source>
</evidence>
<feature type="transmembrane region" description="Helical" evidence="17">
    <location>
        <begin position="391"/>
        <end position="414"/>
    </location>
</feature>
<feature type="transmembrane region" description="Helical" evidence="17">
    <location>
        <begin position="456"/>
        <end position="476"/>
    </location>
</feature>
<keyword evidence="20" id="KW-1185">Reference proteome</keyword>
<keyword evidence="9 17" id="KW-1133">Transmembrane helix</keyword>
<dbReference type="GO" id="GO:0005886">
    <property type="term" value="C:plasma membrane"/>
    <property type="evidence" value="ECO:0007669"/>
    <property type="project" value="UniProtKB-SubCell"/>
</dbReference>
<evidence type="ECO:0000256" key="7">
    <source>
        <dbReference type="ARBA" id="ARBA00022692"/>
    </source>
</evidence>
<feature type="binding site" evidence="15">
    <location>
        <begin position="55"/>
        <end position="58"/>
    </location>
    <ligand>
        <name>GTP</name>
        <dbReference type="ChEBI" id="CHEBI:37565"/>
        <label>1</label>
    </ligand>
</feature>
<dbReference type="Pfam" id="PF07670">
    <property type="entry name" value="Gate"/>
    <property type="match status" value="2"/>
</dbReference>
<evidence type="ECO:0000256" key="11">
    <source>
        <dbReference type="ARBA" id="ARBA00023065"/>
    </source>
</evidence>
<dbReference type="InterPro" id="IPR030389">
    <property type="entry name" value="G_FEOB_dom"/>
</dbReference>
<reference evidence="19" key="1">
    <citation type="journal article" date="2023" name="Int. J. Syst. Evol. Microbiol.">
        <title>&lt;i&gt;Holtiella tumoricola&lt;/i&gt; gen. nov. sp. nov., isolated from a human clinical sample.</title>
        <authorList>
            <person name="Allen-Vercoe E."/>
            <person name="Daigneault M.C."/>
            <person name="Vancuren S.J."/>
            <person name="Cochrane K."/>
            <person name="O'Neal L.L."/>
            <person name="Sankaranarayanan K."/>
            <person name="Lawson P.A."/>
        </authorList>
    </citation>
    <scope>NUCLEOTIDE SEQUENCE</scope>
    <source>
        <strain evidence="19">CC70A</strain>
    </source>
</reference>
<keyword evidence="13 17" id="KW-0472">Membrane</keyword>
<feature type="transmembrane region" description="Helical" evidence="17">
    <location>
        <begin position="342"/>
        <end position="371"/>
    </location>
</feature>
<feature type="transmembrane region" description="Helical" evidence="17">
    <location>
        <begin position="514"/>
        <end position="535"/>
    </location>
</feature>
<dbReference type="GO" id="GO:0015093">
    <property type="term" value="F:ferrous iron transmembrane transporter activity"/>
    <property type="evidence" value="ECO:0007669"/>
    <property type="project" value="UniProtKB-UniRule"/>
</dbReference>
<proteinExistence type="inferred from homology"/>
<evidence type="ECO:0000256" key="6">
    <source>
        <dbReference type="ARBA" id="ARBA00022519"/>
    </source>
</evidence>
<keyword evidence="6" id="KW-0997">Cell inner membrane</keyword>
<dbReference type="CDD" id="cd01879">
    <property type="entry name" value="FeoB"/>
    <property type="match status" value="1"/>
</dbReference>
<dbReference type="InterPro" id="IPR003373">
    <property type="entry name" value="Fe2_transport_prot-B"/>
</dbReference>
<feature type="binding site" evidence="16">
    <location>
        <position position="23"/>
    </location>
    <ligand>
        <name>Mg(2+)</name>
        <dbReference type="ChEBI" id="CHEBI:18420"/>
        <label>2</label>
    </ligand>
</feature>
<dbReference type="Gene3D" id="1.10.287.1770">
    <property type="match status" value="1"/>
</dbReference>
<comment type="similarity">
    <text evidence="17">Belongs to the TRAFAC class TrmE-Era-EngA-EngB-Septin-like GTPase superfamily. FeoB GTPase (TC 9.A.8) family.</text>
</comment>
<dbReference type="PANTHER" id="PTHR43185:SF1">
    <property type="entry name" value="FE(2+) TRANSPORTER FEOB"/>
    <property type="match status" value="1"/>
</dbReference>
<feature type="binding site" evidence="16">
    <location>
        <position position="20"/>
    </location>
    <ligand>
        <name>Mg(2+)</name>
        <dbReference type="ChEBI" id="CHEBI:18420"/>
        <label>2</label>
    </ligand>
</feature>
<dbReference type="PANTHER" id="PTHR43185">
    <property type="entry name" value="FERROUS IRON TRANSPORT PROTEIN B"/>
    <property type="match status" value="1"/>
</dbReference>
<feature type="domain" description="FeoB-type G" evidence="18">
    <location>
        <begin position="2"/>
        <end position="164"/>
    </location>
</feature>
<protein>
    <recommendedName>
        <fullName evidence="14 17">Ferrous iron transport protein B</fullName>
    </recommendedName>
</protein>
<accession>A0AA42DKH3</accession>
<dbReference type="FunFam" id="3.40.50.300:FF:000426">
    <property type="entry name" value="Ferrous iron transport protein B"/>
    <property type="match status" value="1"/>
</dbReference>
<evidence type="ECO:0000256" key="8">
    <source>
        <dbReference type="ARBA" id="ARBA00022741"/>
    </source>
</evidence>
<dbReference type="SUPFAM" id="SSF52540">
    <property type="entry name" value="P-loop containing nucleoside triphosphate hydrolases"/>
    <property type="match status" value="1"/>
</dbReference>
<keyword evidence="11" id="KW-0406">Ion transport</keyword>
<feature type="transmembrane region" description="Helical" evidence="17">
    <location>
        <begin position="426"/>
        <end position="450"/>
    </location>
</feature>
<evidence type="ECO:0000313" key="19">
    <source>
        <dbReference type="EMBL" id="MDA3730575.1"/>
    </source>
</evidence>
<sequence length="674" mass="74401">MGYNIALVGNPNSGKTTAFNALTGSKAYVGNWPGVTVEKKEGRLRGTKEEATLVDLPGIYSLSPYTPEEVVARNYIIKEQPDLIINIIDASNIERNLYLTHQLVELGRPTIIALNMMDIVEKRGEKIDLKALEKRFGVKVVPISAAKNKGLEELIKLALEVCVAKVQIKTEALPLEKSVEVAIEEVITILQDQKIDAHYDTRWFALKVLEQDKEVVAQLNLSSADNQVIKNCIEQLTAEYEDDVESIVINQRYEYITKYINEIVKNRMSHKVTLSDKIDRVVTNRILAIPIFFGIMWLVYFLSIQTVGDMTIGFMEELFGGIGDQVGIFLESMSVSPWIHGLVVEGIIGGVGAVLGFVPQLMILFLLIGILEDCGYMSRVAFIMDKIFRKFGLSGKSFIPMVIGTGCSVPGIMASRTIENERDRKMTIMLTPFIPCGAKLPVFALLVGAFFPDHAWVGPSMYLLGILMVIISGLILKNTLFKGEAAPYILELPEYHVPNFKGVFMQMWDRSKAFIVKAGTVIFVASGLIWFLQSFNFSLQMVETDQSILASIGHFIAPVFAPLGFGTWQASVATVTGFLAKEAIVATFGVLLGVGEVAESDPTLVTNMGALFTPLSAYAFMAFTLLAAPCFAAIGAMKREFGNWKWTLIALGYQTGLAWIVAFLIYQVGGLFIK</sequence>
<evidence type="ECO:0000256" key="4">
    <source>
        <dbReference type="ARBA" id="ARBA00022475"/>
    </source>
</evidence>
<evidence type="ECO:0000256" key="10">
    <source>
        <dbReference type="ARBA" id="ARBA00023004"/>
    </source>
</evidence>
<dbReference type="InterPro" id="IPR041069">
    <property type="entry name" value="FeoB_Cyto"/>
</dbReference>
<comment type="caution">
    <text evidence="19">The sequence shown here is derived from an EMBL/GenBank/DDBJ whole genome shotgun (WGS) entry which is preliminary data.</text>
</comment>
<dbReference type="GO" id="GO:0046872">
    <property type="term" value="F:metal ion binding"/>
    <property type="evidence" value="ECO:0007669"/>
    <property type="project" value="UniProtKB-KW"/>
</dbReference>
<keyword evidence="4" id="KW-1003">Cell membrane</keyword>
<dbReference type="Pfam" id="PF02421">
    <property type="entry name" value="FeoB_N"/>
    <property type="match status" value="1"/>
</dbReference>
<feature type="binding site" evidence="16">
    <location>
        <position position="24"/>
    </location>
    <ligand>
        <name>Mg(2+)</name>
        <dbReference type="ChEBI" id="CHEBI:18420"/>
        <label>2</label>
    </ligand>
</feature>
<gene>
    <name evidence="19" type="primary">feoB</name>
    <name evidence="19" type="ORF">PBV87_03525</name>
</gene>
<feature type="binding site" evidence="16">
    <location>
        <position position="21"/>
    </location>
    <ligand>
        <name>Mg(2+)</name>
        <dbReference type="ChEBI" id="CHEBI:18420"/>
        <label>2</label>
    </ligand>
</feature>
<keyword evidence="8 15" id="KW-0547">Nucleotide-binding</keyword>
<keyword evidence="5 17" id="KW-0410">Iron transport</keyword>
<keyword evidence="7 17" id="KW-0812">Transmembrane</keyword>
<dbReference type="PROSITE" id="PS51711">
    <property type="entry name" value="G_FEOB"/>
    <property type="match status" value="1"/>
</dbReference>
<keyword evidence="3 17" id="KW-0813">Transport</keyword>
<feature type="binding site" evidence="15">
    <location>
        <begin position="9"/>
        <end position="16"/>
    </location>
    <ligand>
        <name>GTP</name>
        <dbReference type="ChEBI" id="CHEBI:37565"/>
        <label>1</label>
    </ligand>
</feature>
<name>A0AA42DKH3_9FIRM</name>
<evidence type="ECO:0000256" key="5">
    <source>
        <dbReference type="ARBA" id="ARBA00022496"/>
    </source>
</evidence>
<feature type="transmembrane region" description="Helical" evidence="17">
    <location>
        <begin position="572"/>
        <end position="595"/>
    </location>
</feature>
<dbReference type="EMBL" id="JAQIFT010000014">
    <property type="protein sequence ID" value="MDA3730575.1"/>
    <property type="molecule type" value="Genomic_DNA"/>
</dbReference>
<feature type="binding site" evidence="15">
    <location>
        <begin position="34"/>
        <end position="38"/>
    </location>
    <ligand>
        <name>GTP</name>
        <dbReference type="ChEBI" id="CHEBI:37565"/>
        <label>1</label>
    </ligand>
</feature>
<dbReference type="GO" id="GO:0005525">
    <property type="term" value="F:GTP binding"/>
    <property type="evidence" value="ECO:0007669"/>
    <property type="project" value="UniProtKB-KW"/>
</dbReference>
<evidence type="ECO:0000256" key="12">
    <source>
        <dbReference type="ARBA" id="ARBA00023134"/>
    </source>
</evidence>
<dbReference type="InterPro" id="IPR006073">
    <property type="entry name" value="GTP-bd"/>
</dbReference>
<dbReference type="Pfam" id="PF07664">
    <property type="entry name" value="FeoB_C"/>
    <property type="match status" value="1"/>
</dbReference>
<feature type="transmembrane region" description="Helical" evidence="17">
    <location>
        <begin position="615"/>
        <end position="636"/>
    </location>
</feature>
<feature type="transmembrane region" description="Helical" evidence="17">
    <location>
        <begin position="286"/>
        <end position="304"/>
    </location>
</feature>
<keyword evidence="16" id="KW-0460">Magnesium</keyword>
<evidence type="ECO:0000313" key="20">
    <source>
        <dbReference type="Proteomes" id="UP001169242"/>
    </source>
</evidence>
<feature type="transmembrane region" description="Helical" evidence="17">
    <location>
        <begin position="547"/>
        <end position="565"/>
    </location>
</feature>
<keyword evidence="10 17" id="KW-0408">Iron</keyword>
<dbReference type="NCBIfam" id="TIGR00231">
    <property type="entry name" value="small_GTP"/>
    <property type="match status" value="1"/>
</dbReference>
<keyword evidence="16" id="KW-0479">Metal-binding</keyword>
<comment type="function">
    <text evidence="1 17">Probable transporter of a GTP-driven Fe(2+) uptake system.</text>
</comment>
<evidence type="ECO:0000256" key="1">
    <source>
        <dbReference type="ARBA" id="ARBA00003926"/>
    </source>
</evidence>
<comment type="subcellular location">
    <subcellularLocation>
        <location evidence="2">Cell inner membrane</location>
        <topology evidence="2">Multi-pass membrane protein</topology>
    </subcellularLocation>
    <subcellularLocation>
        <location evidence="17">Cell membrane</location>
        <topology evidence="17">Multi-pass membrane protein</topology>
    </subcellularLocation>
</comment>
<dbReference type="InterPro" id="IPR011642">
    <property type="entry name" value="Gate_dom"/>
</dbReference>
<dbReference type="AlphaFoldDB" id="A0AA42DKH3"/>
<dbReference type="InterPro" id="IPR027417">
    <property type="entry name" value="P-loop_NTPase"/>
</dbReference>
<dbReference type="PRINTS" id="PR00326">
    <property type="entry name" value="GTP1OBG"/>
</dbReference>
<keyword evidence="12 15" id="KW-0342">GTP-binding</keyword>
<evidence type="ECO:0000256" key="9">
    <source>
        <dbReference type="ARBA" id="ARBA00022989"/>
    </source>
</evidence>
<dbReference type="Proteomes" id="UP001169242">
    <property type="component" value="Unassembled WGS sequence"/>
</dbReference>
<evidence type="ECO:0000256" key="2">
    <source>
        <dbReference type="ARBA" id="ARBA00004429"/>
    </source>
</evidence>
<evidence type="ECO:0000256" key="15">
    <source>
        <dbReference type="PIRSR" id="PIRSR603373-1"/>
    </source>
</evidence>
<feature type="binding site" evidence="15">
    <location>
        <begin position="144"/>
        <end position="146"/>
    </location>
    <ligand>
        <name>GTP</name>
        <dbReference type="ChEBI" id="CHEBI:37565"/>
        <label>1</label>
    </ligand>
</feature>
<dbReference type="InterPro" id="IPR011640">
    <property type="entry name" value="Fe2_transport_prot_B_C"/>
</dbReference>
<dbReference type="NCBIfam" id="TIGR00437">
    <property type="entry name" value="feoB"/>
    <property type="match status" value="1"/>
</dbReference>
<dbReference type="RefSeq" id="WP_271011171.1">
    <property type="nucleotide sequence ID" value="NZ_JAQIFT010000014.1"/>
</dbReference>
<evidence type="ECO:0000259" key="18">
    <source>
        <dbReference type="PROSITE" id="PS51711"/>
    </source>
</evidence>
<evidence type="ECO:0000256" key="14">
    <source>
        <dbReference type="NCBIfam" id="TIGR00437"/>
    </source>
</evidence>
<evidence type="ECO:0000256" key="3">
    <source>
        <dbReference type="ARBA" id="ARBA00022448"/>
    </source>
</evidence>
<organism evidence="19 20">
    <name type="scientific">Holtiella tumoricola</name>
    <dbReference type="NCBI Taxonomy" id="3018743"/>
    <lineage>
        <taxon>Bacteria</taxon>
        <taxon>Bacillati</taxon>
        <taxon>Bacillota</taxon>
        <taxon>Clostridia</taxon>
        <taxon>Lachnospirales</taxon>
        <taxon>Cellulosilyticaceae</taxon>
        <taxon>Holtiella</taxon>
    </lineage>
</organism>
<feature type="transmembrane region" description="Helical" evidence="17">
    <location>
        <begin position="648"/>
        <end position="673"/>
    </location>
</feature>
<feature type="binding site" evidence="15">
    <location>
        <begin position="115"/>
        <end position="118"/>
    </location>
    <ligand>
        <name>GTP</name>
        <dbReference type="ChEBI" id="CHEBI:37565"/>
        <label>1</label>
    </ligand>
</feature>
<dbReference type="Pfam" id="PF17910">
    <property type="entry name" value="FeoB_Cyto"/>
    <property type="match status" value="1"/>
</dbReference>
<dbReference type="InterPro" id="IPR005225">
    <property type="entry name" value="Small_GTP-bd"/>
</dbReference>
<evidence type="ECO:0000256" key="13">
    <source>
        <dbReference type="ARBA" id="ARBA00023136"/>
    </source>
</evidence>
<evidence type="ECO:0000256" key="16">
    <source>
        <dbReference type="PIRSR" id="PIRSR603373-2"/>
    </source>
</evidence>